<keyword evidence="4" id="KW-1015">Disulfide bond</keyword>
<dbReference type="PANTHER" id="PTHR15040:SF1">
    <property type="entry name" value="DERMATOPONTIN-LIKE ISOFORM X1"/>
    <property type="match status" value="1"/>
</dbReference>
<name>A0AAJ7LZL5_LATCA</name>
<evidence type="ECO:0000313" key="6">
    <source>
        <dbReference type="Proteomes" id="UP000694890"/>
    </source>
</evidence>
<evidence type="ECO:0000256" key="2">
    <source>
        <dbReference type="ARBA" id="ARBA00008712"/>
    </source>
</evidence>
<dbReference type="Pfam" id="PF14704">
    <property type="entry name" value="DERM"/>
    <property type="match status" value="1"/>
</dbReference>
<dbReference type="InterPro" id="IPR026645">
    <property type="entry name" value="Dermatopontin"/>
</dbReference>
<protein>
    <submittedName>
        <fullName evidence="7">Dermatopontin-like</fullName>
    </submittedName>
</protein>
<organism evidence="6 7">
    <name type="scientific">Lates calcarifer</name>
    <name type="common">Barramundi</name>
    <name type="synonym">Holocentrus calcarifer</name>
    <dbReference type="NCBI Taxonomy" id="8187"/>
    <lineage>
        <taxon>Eukaryota</taxon>
        <taxon>Metazoa</taxon>
        <taxon>Chordata</taxon>
        <taxon>Craniata</taxon>
        <taxon>Vertebrata</taxon>
        <taxon>Euteleostomi</taxon>
        <taxon>Actinopterygii</taxon>
        <taxon>Neopterygii</taxon>
        <taxon>Teleostei</taxon>
        <taxon>Neoteleostei</taxon>
        <taxon>Acanthomorphata</taxon>
        <taxon>Carangaria</taxon>
        <taxon>Carangaria incertae sedis</taxon>
        <taxon>Centropomidae</taxon>
        <taxon>Lates</taxon>
    </lineage>
</organism>
<evidence type="ECO:0000256" key="4">
    <source>
        <dbReference type="ARBA" id="ARBA00023157"/>
    </source>
</evidence>
<dbReference type="KEGG" id="lcf:108884869"/>
<dbReference type="Proteomes" id="UP000694890">
    <property type="component" value="Linkage group LG12"/>
</dbReference>
<evidence type="ECO:0000256" key="5">
    <source>
        <dbReference type="SAM" id="SignalP"/>
    </source>
</evidence>
<dbReference type="GO" id="GO:0031012">
    <property type="term" value="C:extracellular matrix"/>
    <property type="evidence" value="ECO:0007669"/>
    <property type="project" value="TreeGrafter"/>
</dbReference>
<keyword evidence="3" id="KW-0964">Secreted</keyword>
<dbReference type="GO" id="GO:0005615">
    <property type="term" value="C:extracellular space"/>
    <property type="evidence" value="ECO:0007669"/>
    <property type="project" value="TreeGrafter"/>
</dbReference>
<proteinExistence type="inferred from homology"/>
<comment type="similarity">
    <text evidence="2">Belongs to the dermatopontin family.</text>
</comment>
<comment type="subcellular location">
    <subcellularLocation>
        <location evidence="1">Secreted</location>
    </subcellularLocation>
</comment>
<sequence>MWTFIVVFVLLTAGYSTQAYDNSVGGNLYRCCPYKQVVSQIKSSYSSYDRRWRIECMPLDTDLSCSWTDFFNLYEKELNFNCPDNGVIRGLRSNYAKCPQGQTVEHPLLHCSQTDHI</sequence>
<evidence type="ECO:0000313" key="7">
    <source>
        <dbReference type="RefSeq" id="XP_018534490.2"/>
    </source>
</evidence>
<reference evidence="7" key="1">
    <citation type="submission" date="2025-08" db="UniProtKB">
        <authorList>
            <consortium name="RefSeq"/>
        </authorList>
    </citation>
    <scope>IDENTIFICATION</scope>
    <source>
        <tissue evidence="7">Brain</tissue>
    </source>
</reference>
<feature type="signal peptide" evidence="5">
    <location>
        <begin position="1"/>
        <end position="19"/>
    </location>
</feature>
<dbReference type="RefSeq" id="XP_018534490.2">
    <property type="nucleotide sequence ID" value="XM_018678974.2"/>
</dbReference>
<dbReference type="AlphaFoldDB" id="A0AAJ7LZL5"/>
<gene>
    <name evidence="7" type="primary">LOC108884869</name>
</gene>
<evidence type="ECO:0000256" key="3">
    <source>
        <dbReference type="ARBA" id="ARBA00022525"/>
    </source>
</evidence>
<keyword evidence="5" id="KW-0732">Signal</keyword>
<dbReference type="GeneID" id="108884869"/>
<dbReference type="PANTHER" id="PTHR15040">
    <property type="entry name" value="DERMATOPONTIN-RELATED"/>
    <property type="match status" value="1"/>
</dbReference>
<accession>A0AAJ7LZL5</accession>
<feature type="chain" id="PRO_5042487489" evidence="5">
    <location>
        <begin position="20"/>
        <end position="117"/>
    </location>
</feature>
<evidence type="ECO:0000256" key="1">
    <source>
        <dbReference type="ARBA" id="ARBA00004613"/>
    </source>
</evidence>
<dbReference type="GO" id="GO:0030199">
    <property type="term" value="P:collagen fibril organization"/>
    <property type="evidence" value="ECO:0007669"/>
    <property type="project" value="TreeGrafter"/>
</dbReference>